<name>A0AAV4VJ73_CAEEX</name>
<gene>
    <name evidence="1" type="ORF">CEXT_22341</name>
</gene>
<evidence type="ECO:0000313" key="2">
    <source>
        <dbReference type="Proteomes" id="UP001054945"/>
    </source>
</evidence>
<organism evidence="1 2">
    <name type="scientific">Caerostris extrusa</name>
    <name type="common">Bark spider</name>
    <name type="synonym">Caerostris bankana</name>
    <dbReference type="NCBI Taxonomy" id="172846"/>
    <lineage>
        <taxon>Eukaryota</taxon>
        <taxon>Metazoa</taxon>
        <taxon>Ecdysozoa</taxon>
        <taxon>Arthropoda</taxon>
        <taxon>Chelicerata</taxon>
        <taxon>Arachnida</taxon>
        <taxon>Araneae</taxon>
        <taxon>Araneomorphae</taxon>
        <taxon>Entelegynae</taxon>
        <taxon>Araneoidea</taxon>
        <taxon>Araneidae</taxon>
        <taxon>Caerostris</taxon>
    </lineage>
</organism>
<accession>A0AAV4VJ73</accession>
<dbReference type="EMBL" id="BPLR01014659">
    <property type="protein sequence ID" value="GIY70387.1"/>
    <property type="molecule type" value="Genomic_DNA"/>
</dbReference>
<sequence length="77" mass="9111">MNSTLHFEKLDRYPFSIVTYFDTSEQNFFEAHPLYNERRTQFCSNEGGRLSAKECFGRSIHHQPSRQRHLMGKEGIT</sequence>
<dbReference type="AlphaFoldDB" id="A0AAV4VJ73"/>
<protein>
    <submittedName>
        <fullName evidence="1">Uncharacterized protein</fullName>
    </submittedName>
</protein>
<keyword evidence="2" id="KW-1185">Reference proteome</keyword>
<dbReference type="Proteomes" id="UP001054945">
    <property type="component" value="Unassembled WGS sequence"/>
</dbReference>
<evidence type="ECO:0000313" key="1">
    <source>
        <dbReference type="EMBL" id="GIY70387.1"/>
    </source>
</evidence>
<comment type="caution">
    <text evidence="1">The sequence shown here is derived from an EMBL/GenBank/DDBJ whole genome shotgun (WGS) entry which is preliminary data.</text>
</comment>
<reference evidence="1 2" key="1">
    <citation type="submission" date="2021-06" db="EMBL/GenBank/DDBJ databases">
        <title>Caerostris extrusa draft genome.</title>
        <authorList>
            <person name="Kono N."/>
            <person name="Arakawa K."/>
        </authorList>
    </citation>
    <scope>NUCLEOTIDE SEQUENCE [LARGE SCALE GENOMIC DNA]</scope>
</reference>
<proteinExistence type="predicted"/>